<dbReference type="InParanoid" id="A0A2G5F6E7"/>
<organism evidence="1 2">
    <name type="scientific">Aquilegia coerulea</name>
    <name type="common">Rocky mountain columbine</name>
    <dbReference type="NCBI Taxonomy" id="218851"/>
    <lineage>
        <taxon>Eukaryota</taxon>
        <taxon>Viridiplantae</taxon>
        <taxon>Streptophyta</taxon>
        <taxon>Embryophyta</taxon>
        <taxon>Tracheophyta</taxon>
        <taxon>Spermatophyta</taxon>
        <taxon>Magnoliopsida</taxon>
        <taxon>Ranunculales</taxon>
        <taxon>Ranunculaceae</taxon>
        <taxon>Thalictroideae</taxon>
        <taxon>Aquilegia</taxon>
    </lineage>
</organism>
<gene>
    <name evidence="1" type="ORF">AQUCO_00201144v1</name>
</gene>
<protein>
    <submittedName>
        <fullName evidence="1">Uncharacterized protein</fullName>
    </submittedName>
</protein>
<evidence type="ECO:0000313" key="1">
    <source>
        <dbReference type="EMBL" id="PIA63591.1"/>
    </source>
</evidence>
<accession>A0A2G5F6E7</accession>
<sequence length="82" mass="9118">MSAVISCPKLSSYSSLYTIIFLPFLRSDSSFVCITVFMSKYLLNNCNSITSLILKHNIVITPSFVCVIACIKKDCQLLTITT</sequence>
<dbReference type="EMBL" id="KZ305019">
    <property type="protein sequence ID" value="PIA63591.1"/>
    <property type="molecule type" value="Genomic_DNA"/>
</dbReference>
<dbReference type="Proteomes" id="UP000230069">
    <property type="component" value="Unassembled WGS sequence"/>
</dbReference>
<dbReference type="AlphaFoldDB" id="A0A2G5F6E7"/>
<name>A0A2G5F6E7_AQUCA</name>
<reference evidence="1 2" key="1">
    <citation type="submission" date="2017-09" db="EMBL/GenBank/DDBJ databases">
        <title>WGS assembly of Aquilegia coerulea Goldsmith.</title>
        <authorList>
            <person name="Hodges S."/>
            <person name="Kramer E."/>
            <person name="Nordborg M."/>
            <person name="Tomkins J."/>
            <person name="Borevitz J."/>
            <person name="Derieg N."/>
            <person name="Yan J."/>
            <person name="Mihaltcheva S."/>
            <person name="Hayes R.D."/>
            <person name="Rokhsar D."/>
        </authorList>
    </citation>
    <scope>NUCLEOTIDE SEQUENCE [LARGE SCALE GENOMIC DNA]</scope>
    <source>
        <strain evidence="2">cv. Goldsmith</strain>
    </source>
</reference>
<evidence type="ECO:0000313" key="2">
    <source>
        <dbReference type="Proteomes" id="UP000230069"/>
    </source>
</evidence>
<proteinExistence type="predicted"/>
<keyword evidence="2" id="KW-1185">Reference proteome</keyword>